<dbReference type="EMBL" id="EQ984503">
    <property type="protein sequence ID" value="EEF23830.1"/>
    <property type="molecule type" value="Genomic_DNA"/>
</dbReference>
<accession>B9TJY5</accession>
<feature type="region of interest" description="Disordered" evidence="1">
    <location>
        <begin position="67"/>
        <end position="92"/>
    </location>
</feature>
<keyword evidence="3" id="KW-1185">Reference proteome</keyword>
<reference evidence="3" key="1">
    <citation type="journal article" date="2010" name="Nat. Biotechnol.">
        <title>Draft genome sequence of the oilseed species Ricinus communis.</title>
        <authorList>
            <person name="Chan A.P."/>
            <person name="Crabtree J."/>
            <person name="Zhao Q."/>
            <person name="Lorenzi H."/>
            <person name="Orvis J."/>
            <person name="Puiu D."/>
            <person name="Melake-Berhan A."/>
            <person name="Jones K.M."/>
            <person name="Redman J."/>
            <person name="Chen G."/>
            <person name="Cahoon E.B."/>
            <person name="Gedil M."/>
            <person name="Stanke M."/>
            <person name="Haas B.J."/>
            <person name="Wortman J.R."/>
            <person name="Fraser-Liggett C.M."/>
            <person name="Ravel J."/>
            <person name="Rabinowicz P.D."/>
        </authorList>
    </citation>
    <scope>NUCLEOTIDE SEQUENCE [LARGE SCALE GENOMIC DNA]</scope>
    <source>
        <strain evidence="3">cv. Hale</strain>
    </source>
</reference>
<proteinExistence type="predicted"/>
<dbReference type="Pfam" id="PF07023">
    <property type="entry name" value="DUF1315"/>
    <property type="match status" value="1"/>
</dbReference>
<protein>
    <recommendedName>
        <fullName evidence="4">DUF1315 domain-containing protein</fullName>
    </recommendedName>
</protein>
<dbReference type="InterPro" id="IPR009749">
    <property type="entry name" value="DUF1315"/>
</dbReference>
<sequence length="92" mass="10405">MDYQQLIANITPDVHASLKRAVEIGRWPDGRRLTDEQRALCMEAVIAYEAAHVGETDRVGYIDRGSKAEGEVCGDDDHDHADHHEPQPLQWK</sequence>
<dbReference type="InParanoid" id="B9TJY5"/>
<feature type="compositionally biased region" description="Basic and acidic residues" evidence="1">
    <location>
        <begin position="67"/>
        <end position="86"/>
    </location>
</feature>
<gene>
    <name evidence="2" type="ORF">RCOM_1955120</name>
</gene>
<dbReference type="AlphaFoldDB" id="B9TJY5"/>
<dbReference type="Proteomes" id="UP000008311">
    <property type="component" value="Unassembled WGS sequence"/>
</dbReference>
<name>B9TJY5_RICCO</name>
<evidence type="ECO:0000313" key="2">
    <source>
        <dbReference type="EMBL" id="EEF23830.1"/>
    </source>
</evidence>
<evidence type="ECO:0008006" key="4">
    <source>
        <dbReference type="Google" id="ProtNLM"/>
    </source>
</evidence>
<evidence type="ECO:0000313" key="3">
    <source>
        <dbReference type="Proteomes" id="UP000008311"/>
    </source>
</evidence>
<evidence type="ECO:0000256" key="1">
    <source>
        <dbReference type="SAM" id="MobiDB-lite"/>
    </source>
</evidence>
<organism evidence="2 3">
    <name type="scientific">Ricinus communis</name>
    <name type="common">Castor bean</name>
    <dbReference type="NCBI Taxonomy" id="3988"/>
    <lineage>
        <taxon>Eukaryota</taxon>
        <taxon>Viridiplantae</taxon>
        <taxon>Streptophyta</taxon>
        <taxon>Embryophyta</taxon>
        <taxon>Tracheophyta</taxon>
        <taxon>Spermatophyta</taxon>
        <taxon>Magnoliopsida</taxon>
        <taxon>eudicotyledons</taxon>
        <taxon>Gunneridae</taxon>
        <taxon>Pentapetalae</taxon>
        <taxon>rosids</taxon>
        <taxon>fabids</taxon>
        <taxon>Malpighiales</taxon>
        <taxon>Euphorbiaceae</taxon>
        <taxon>Acalyphoideae</taxon>
        <taxon>Acalypheae</taxon>
        <taxon>Ricinus</taxon>
    </lineage>
</organism>